<protein>
    <submittedName>
        <fullName evidence="1">Uncharacterized protein</fullName>
    </submittedName>
</protein>
<comment type="caution">
    <text evidence="1">The sequence shown here is derived from an EMBL/GenBank/DDBJ whole genome shotgun (WGS) entry which is preliminary data.</text>
</comment>
<keyword evidence="2" id="KW-1185">Reference proteome</keyword>
<reference evidence="1 2" key="1">
    <citation type="journal article" date="2019" name="Commun. Biol.">
        <title>The bagworm genome reveals a unique fibroin gene that provides high tensile strength.</title>
        <authorList>
            <person name="Kono N."/>
            <person name="Nakamura H."/>
            <person name="Ohtoshi R."/>
            <person name="Tomita M."/>
            <person name="Numata K."/>
            <person name="Arakawa K."/>
        </authorList>
    </citation>
    <scope>NUCLEOTIDE SEQUENCE [LARGE SCALE GENOMIC DNA]</scope>
</reference>
<dbReference type="EMBL" id="BGZK01001125">
    <property type="protein sequence ID" value="GBP71904.1"/>
    <property type="molecule type" value="Genomic_DNA"/>
</dbReference>
<proteinExistence type="predicted"/>
<sequence>MVRYVMVVKAGYDRRKMKVGSMRWRYDLCVVCAECHRKIDVGTVMSKLFGLKEDVVTRVERETHFTTPTFKTAGSDYRARFYSEVDSHACTAITAGKPAFDNTQ</sequence>
<organism evidence="1 2">
    <name type="scientific">Eumeta variegata</name>
    <name type="common">Bagworm moth</name>
    <name type="synonym">Eumeta japonica</name>
    <dbReference type="NCBI Taxonomy" id="151549"/>
    <lineage>
        <taxon>Eukaryota</taxon>
        <taxon>Metazoa</taxon>
        <taxon>Ecdysozoa</taxon>
        <taxon>Arthropoda</taxon>
        <taxon>Hexapoda</taxon>
        <taxon>Insecta</taxon>
        <taxon>Pterygota</taxon>
        <taxon>Neoptera</taxon>
        <taxon>Endopterygota</taxon>
        <taxon>Lepidoptera</taxon>
        <taxon>Glossata</taxon>
        <taxon>Ditrysia</taxon>
        <taxon>Tineoidea</taxon>
        <taxon>Psychidae</taxon>
        <taxon>Oiketicinae</taxon>
        <taxon>Eumeta</taxon>
    </lineage>
</organism>
<accession>A0A4C1YAF5</accession>
<evidence type="ECO:0000313" key="1">
    <source>
        <dbReference type="EMBL" id="GBP71904.1"/>
    </source>
</evidence>
<name>A0A4C1YAF5_EUMVA</name>
<dbReference type="AlphaFoldDB" id="A0A4C1YAF5"/>
<gene>
    <name evidence="1" type="ORF">EVAR_56061_1</name>
</gene>
<dbReference type="Proteomes" id="UP000299102">
    <property type="component" value="Unassembled WGS sequence"/>
</dbReference>
<evidence type="ECO:0000313" key="2">
    <source>
        <dbReference type="Proteomes" id="UP000299102"/>
    </source>
</evidence>